<dbReference type="GO" id="GO:0008521">
    <property type="term" value="F:acetyl-CoA transmembrane transporter activity"/>
    <property type="evidence" value="ECO:0007669"/>
    <property type="project" value="InterPro"/>
</dbReference>
<feature type="compositionally biased region" description="Low complexity" evidence="5">
    <location>
        <begin position="1490"/>
        <end position="1501"/>
    </location>
</feature>
<protein>
    <recommendedName>
        <fullName evidence="7">GYF domain-containing protein</fullName>
    </recommendedName>
</protein>
<evidence type="ECO:0000256" key="2">
    <source>
        <dbReference type="ARBA" id="ARBA00022692"/>
    </source>
</evidence>
<feature type="transmembrane region" description="Helical" evidence="6">
    <location>
        <begin position="388"/>
        <end position="410"/>
    </location>
</feature>
<comment type="caution">
    <text evidence="8">The sequence shown here is derived from an EMBL/GenBank/DDBJ whole genome shotgun (WGS) entry which is preliminary data.</text>
</comment>
<proteinExistence type="predicted"/>
<feature type="compositionally biased region" description="Polar residues" evidence="5">
    <location>
        <begin position="692"/>
        <end position="715"/>
    </location>
</feature>
<feature type="compositionally biased region" description="Polar residues" evidence="5">
    <location>
        <begin position="1292"/>
        <end position="1303"/>
    </location>
</feature>
<feature type="transmembrane region" description="Helical" evidence="6">
    <location>
        <begin position="515"/>
        <end position="535"/>
    </location>
</feature>
<evidence type="ECO:0000259" key="7">
    <source>
        <dbReference type="PROSITE" id="PS50829"/>
    </source>
</evidence>
<feature type="compositionally biased region" description="Basic and acidic residues" evidence="5">
    <location>
        <begin position="1387"/>
        <end position="1410"/>
    </location>
</feature>
<evidence type="ECO:0000256" key="4">
    <source>
        <dbReference type="ARBA" id="ARBA00023136"/>
    </source>
</evidence>
<feature type="region of interest" description="Disordered" evidence="5">
    <location>
        <begin position="1202"/>
        <end position="1259"/>
    </location>
</feature>
<dbReference type="Gene3D" id="1.20.1250.20">
    <property type="entry name" value="MFS general substrate transporter like domains"/>
    <property type="match status" value="1"/>
</dbReference>
<feature type="transmembrane region" description="Helical" evidence="6">
    <location>
        <begin position="246"/>
        <end position="263"/>
    </location>
</feature>
<keyword evidence="4 6" id="KW-0472">Membrane</keyword>
<feature type="region of interest" description="Disordered" evidence="5">
    <location>
        <begin position="577"/>
        <end position="622"/>
    </location>
</feature>
<evidence type="ECO:0000313" key="9">
    <source>
        <dbReference type="Proteomes" id="UP001213000"/>
    </source>
</evidence>
<keyword evidence="2 6" id="KW-0812">Transmembrane</keyword>
<comment type="subcellular location">
    <subcellularLocation>
        <location evidence="1">Membrane</location>
        <topology evidence="1">Multi-pass membrane protein</topology>
    </subcellularLocation>
</comment>
<feature type="compositionally biased region" description="Pro residues" evidence="5">
    <location>
        <begin position="587"/>
        <end position="600"/>
    </location>
</feature>
<feature type="transmembrane region" description="Helical" evidence="6">
    <location>
        <begin position="136"/>
        <end position="154"/>
    </location>
</feature>
<dbReference type="Proteomes" id="UP001213000">
    <property type="component" value="Unassembled WGS sequence"/>
</dbReference>
<reference evidence="8" key="1">
    <citation type="submission" date="2022-07" db="EMBL/GenBank/DDBJ databases">
        <title>Genome Sequence of Leucocoprinus birnbaumii.</title>
        <authorList>
            <person name="Buettner E."/>
        </authorList>
    </citation>
    <scope>NUCLEOTIDE SEQUENCE</scope>
    <source>
        <strain evidence="8">VT141</strain>
    </source>
</reference>
<dbReference type="SUPFAM" id="SSF103473">
    <property type="entry name" value="MFS general substrate transporter"/>
    <property type="match status" value="1"/>
</dbReference>
<keyword evidence="9" id="KW-1185">Reference proteome</keyword>
<feature type="compositionally biased region" description="Polar residues" evidence="5">
    <location>
        <begin position="1202"/>
        <end position="1217"/>
    </location>
</feature>
<dbReference type="InterPro" id="IPR024371">
    <property type="entry name" value="AcetylCoA_trans_1-like"/>
</dbReference>
<dbReference type="EMBL" id="JANIEX010000024">
    <property type="protein sequence ID" value="KAJ3575896.1"/>
    <property type="molecule type" value="Genomic_DNA"/>
</dbReference>
<feature type="region of interest" description="Disordered" evidence="5">
    <location>
        <begin position="1482"/>
        <end position="1583"/>
    </location>
</feature>
<dbReference type="Pfam" id="PF13000">
    <property type="entry name" value="Acatn"/>
    <property type="match status" value="3"/>
</dbReference>
<dbReference type="PROSITE" id="PS50829">
    <property type="entry name" value="GYF"/>
    <property type="match status" value="1"/>
</dbReference>
<feature type="compositionally biased region" description="Basic and acidic residues" evidence="5">
    <location>
        <begin position="808"/>
        <end position="817"/>
    </location>
</feature>
<dbReference type="PANTHER" id="PTHR12778">
    <property type="entry name" value="SOLUTE CARRIER FAMILY 33 ACETYL-COA TRANSPORTER -RELATED"/>
    <property type="match status" value="1"/>
</dbReference>
<sequence length="1703" mass="183160">MAVSSSLHSIHISPRTPKTPREDQIEDDVELSLLGYDERRRAAEDLEDDVLPPRSAVKKPMSARDKRAMVLLCVLYLIQGVPLGLALGSVPFLLKEHLSYSQLATFALSSYPYSLKLLWSPIVDSVFFKSVGRRKSWIIPMQLIVGTLMLYISLNVQKLMDDPTNNVTELTVVFTSLVMFSATQDIAVDGWALTLLSQDSLSYASTCQTIGLNTGFFASFTVFLALNSESFAQKWGIPQLTLSAYLKFWSVICYLVTFWLLFFKKEDKEPANEADMSITGVYKTIWSICKLRHVQLLIVMHFFAKIGFAANDAATSLKMIEKGFKREDLAAAVLIDFPFQILGGWLTASWSRGDRPLKPWIWAFWPRLGLGLVATLVVYWFPSPPYSFGFFSFVVVHTVLASFSSTVQFVGISAFHTRISDPLIGGTYMTLLNTFTNMGGTWPKWFVLKGQAGVSCLFPPMSKNLKGVDLFSVATCQVTESGMELAVRASECVSEHGKALCKEINGECITETDGYYVVSAICMIFGLIFLVAYIIPTARKLQVRLLDTLYISRANHSTNTLYKMSTTTMHFGPEWMRPKQQSISRPQQPPSPPPANPPPSGMSTYSALVSPAPPNQVETHDEVHPFRYSKDELLRIYKDGAGKAGLGLEVERWEGVVREHGSDPVGLREMGEAEKKLFAGPLNSDVRRRQSTDYLSPLSTSNLGSGGSRLNNSAVGSPMRERFGNMKRRDSAADSPNPGLPRKQSLSSLQAPAMSPRDVGQPSPRTRVGYTPGFDGVLNGGDSWVARRRVSEASQKLGASGASGENDVGERTEGIKEETEEDNGGGRPASGTLLGAHDNSLPSSNGVDSSQSANNVGSLAGGIGQLSLNTNISNPVDNVQNHSSIGAPPGLVDLAKVEWSYKDPTGTVQGPFSADLMQKWYDDGFFTPDLPVKRKQDTIWSTLEQLRRRCATDRIFLTPLQPAPPGLSLRTDSPLQYNAPDQTMNGPYQPAPIRSLRTSALESYISTGSNHSDSPSSSFGGGRFGDSSPEPNAFGGRAIGSQFFNGDPTGSARGSGFQTTPEIPTAFSGRRLPHSESPLMGRWSPWGAPSTNFGSTYDAIGANHDVQEHIGLQSYGSQGLGINYSGLRSAQDPIIDSSHAASLNYAVGSDQATHALAGDHQYSGFNVVPSSGDQFYTQAATQHQQTSSLDPTFVQQGGFAVNQNNAPSQQSPWQDTSEAPLRRNAQPENTQPTVTNTSAQTFPVTTENSPWDQSAQPSLTLPKDASPWVVATHGAVDSAWGESAESGPVVDQASTEADSQPSPVDQAPVEAPEEVKPEVEAVGPTAPVPAPAEKPPSGKSRKQKEPKVSAAPVPPTPQHEAASPQGSAPRPAWQKEEDSKKAISLREIQEAEAKKAEAKKAAERERERAARAAAAASAQDKEDLQAFTASWGLPTSQTGSRGGSSLPVKETAPAPASAAAPVWTNAPKIAPAKKTMKEILEEEEKRKKAAPQVTAAATVAASGSRRVHGESSTKAPPTAAPGGAWTTVGPNGKSNPALAAALPARPTAAPTSAPVRANGSTSVRSAQPSATKPAPAPRVEDVQPSREFLSWVNDSLKGLKNSVSVEDLMSMLLLFPIEADAGIREIIAETIYSSSTTMDGRRFADEFVSKRKADAIAHSKNGGSSKGPAKPVSIADVVKAAPKATQPEWGFKVVNKKKKGGRS</sequence>
<name>A0AAD5Z031_9AGAR</name>
<keyword evidence="3 6" id="KW-1133">Transmembrane helix</keyword>
<dbReference type="Gene3D" id="3.30.1490.40">
    <property type="match status" value="1"/>
</dbReference>
<feature type="compositionally biased region" description="Polar residues" evidence="5">
    <location>
        <begin position="1226"/>
        <end position="1259"/>
    </location>
</feature>
<dbReference type="GO" id="GO:0035348">
    <property type="term" value="P:acetyl-CoA transmembrane transport"/>
    <property type="evidence" value="ECO:0007669"/>
    <property type="project" value="InterPro"/>
</dbReference>
<feature type="transmembrane region" description="Helical" evidence="6">
    <location>
        <begin position="203"/>
        <end position="226"/>
    </location>
</feature>
<feature type="region of interest" description="Disordered" evidence="5">
    <location>
        <begin position="1279"/>
        <end position="1460"/>
    </location>
</feature>
<feature type="compositionally biased region" description="Polar residues" evidence="5">
    <location>
        <begin position="840"/>
        <end position="853"/>
    </location>
</feature>
<dbReference type="InterPro" id="IPR035445">
    <property type="entry name" value="GYF-like_dom_sf"/>
</dbReference>
<dbReference type="SUPFAM" id="SSF55277">
    <property type="entry name" value="GYF domain"/>
    <property type="match status" value="1"/>
</dbReference>
<dbReference type="GO" id="GO:0016020">
    <property type="term" value="C:membrane"/>
    <property type="evidence" value="ECO:0007669"/>
    <property type="project" value="UniProtKB-SubCell"/>
</dbReference>
<feature type="region of interest" description="Disordered" evidence="5">
    <location>
        <begin position="1004"/>
        <end position="1072"/>
    </location>
</feature>
<dbReference type="InterPro" id="IPR036259">
    <property type="entry name" value="MFS_trans_sf"/>
</dbReference>
<evidence type="ECO:0000256" key="6">
    <source>
        <dbReference type="SAM" id="Phobius"/>
    </source>
</evidence>
<dbReference type="InterPro" id="IPR004752">
    <property type="entry name" value="AmpG_permease/AT-1"/>
</dbReference>
<dbReference type="Pfam" id="PF02213">
    <property type="entry name" value="GYF"/>
    <property type="match status" value="1"/>
</dbReference>
<feature type="compositionally biased region" description="Polar residues" evidence="5">
    <location>
        <begin position="1558"/>
        <end position="1570"/>
    </location>
</feature>
<organism evidence="8 9">
    <name type="scientific">Leucocoprinus birnbaumii</name>
    <dbReference type="NCBI Taxonomy" id="56174"/>
    <lineage>
        <taxon>Eukaryota</taxon>
        <taxon>Fungi</taxon>
        <taxon>Dikarya</taxon>
        <taxon>Basidiomycota</taxon>
        <taxon>Agaricomycotina</taxon>
        <taxon>Agaricomycetes</taxon>
        <taxon>Agaricomycetidae</taxon>
        <taxon>Agaricales</taxon>
        <taxon>Agaricineae</taxon>
        <taxon>Agaricaceae</taxon>
        <taxon>Leucocoprinus</taxon>
    </lineage>
</organism>
<evidence type="ECO:0000256" key="5">
    <source>
        <dbReference type="SAM" id="MobiDB-lite"/>
    </source>
</evidence>
<dbReference type="PANTHER" id="PTHR12778:SF9">
    <property type="entry name" value="ACETYL-COENZYME A TRANSPORTER 1"/>
    <property type="match status" value="1"/>
</dbReference>
<dbReference type="InterPro" id="IPR003169">
    <property type="entry name" value="GYF"/>
</dbReference>
<dbReference type="FunFam" id="1.20.1250.20:FF:000289">
    <property type="entry name" value="Acetyl-coenzyme A transporter 1"/>
    <property type="match status" value="1"/>
</dbReference>
<feature type="transmembrane region" description="Helical" evidence="6">
    <location>
        <begin position="360"/>
        <end position="382"/>
    </location>
</feature>
<feature type="region of interest" description="Disordered" evidence="5">
    <location>
        <begin position="794"/>
        <end position="853"/>
    </location>
</feature>
<feature type="compositionally biased region" description="Low complexity" evidence="5">
    <location>
        <begin position="1006"/>
        <end position="1018"/>
    </location>
</feature>
<feature type="domain" description="GYF" evidence="7">
    <location>
        <begin position="896"/>
        <end position="944"/>
    </location>
</feature>
<feature type="region of interest" description="Disordered" evidence="5">
    <location>
        <begin position="679"/>
        <end position="779"/>
    </location>
</feature>
<evidence type="ECO:0000313" key="8">
    <source>
        <dbReference type="EMBL" id="KAJ3575896.1"/>
    </source>
</evidence>
<dbReference type="SMART" id="SM00444">
    <property type="entry name" value="GYF"/>
    <property type="match status" value="1"/>
</dbReference>
<feature type="compositionally biased region" description="Low complexity" evidence="5">
    <location>
        <begin position="1513"/>
        <end position="1557"/>
    </location>
</feature>
<evidence type="ECO:0000256" key="3">
    <source>
        <dbReference type="ARBA" id="ARBA00022989"/>
    </source>
</evidence>
<gene>
    <name evidence="8" type="ORF">NP233_g786</name>
</gene>
<feature type="transmembrane region" description="Helical" evidence="6">
    <location>
        <begin position="68"/>
        <end position="92"/>
    </location>
</feature>
<accession>A0AAD5Z031</accession>
<feature type="region of interest" description="Disordered" evidence="5">
    <location>
        <begin position="1"/>
        <end position="25"/>
    </location>
</feature>
<evidence type="ECO:0000256" key="1">
    <source>
        <dbReference type="ARBA" id="ARBA00004141"/>
    </source>
</evidence>
<feature type="compositionally biased region" description="Basic and acidic residues" evidence="5">
    <location>
        <begin position="719"/>
        <end position="732"/>
    </location>
</feature>